<dbReference type="InterPro" id="IPR005569">
    <property type="entry name" value="Arc_DNA-bd_dom"/>
</dbReference>
<dbReference type="SUPFAM" id="SSF47598">
    <property type="entry name" value="Ribbon-helix-helix"/>
    <property type="match status" value="1"/>
</dbReference>
<dbReference type="AlphaFoldDB" id="A0A1Q8W1G7"/>
<evidence type="ECO:0000259" key="2">
    <source>
        <dbReference type="Pfam" id="PF03869"/>
    </source>
</evidence>
<sequence length="208" mass="21948">MRVNAYTETLRRTLVETSSLGDERTQEVARSLTAALDPALRLVALQMLTDTADELNSELDGAHVTVVMDGSTPHLLVTQADRSDEQDQGYVTGPERYTDTPAHAAPEVQEGPEVRTTLRLPESLKQQIDAAARSQGRSVNAWLVEAARSALAGHESPSGSWGSAGTWSVGSGAARGGSELDGAGNHSGRPTGPTGRRTSGVKLTGWFG</sequence>
<feature type="domain" description="Arc-like DNA binding" evidence="2">
    <location>
        <begin position="118"/>
        <end position="145"/>
    </location>
</feature>
<feature type="region of interest" description="Disordered" evidence="1">
    <location>
        <begin position="152"/>
        <end position="208"/>
    </location>
</feature>
<dbReference type="Pfam" id="PF03869">
    <property type="entry name" value="Arc"/>
    <property type="match status" value="1"/>
</dbReference>
<comment type="caution">
    <text evidence="3">The sequence shown here is derived from an EMBL/GenBank/DDBJ whole genome shotgun (WGS) entry which is preliminary data.</text>
</comment>
<dbReference type="EMBL" id="MSKM01000008">
    <property type="protein sequence ID" value="OLO55061.1"/>
    <property type="molecule type" value="Genomic_DNA"/>
</dbReference>
<evidence type="ECO:0000313" key="3">
    <source>
        <dbReference type="EMBL" id="OLO55061.1"/>
    </source>
</evidence>
<feature type="compositionally biased region" description="Polar residues" evidence="1">
    <location>
        <begin position="157"/>
        <end position="169"/>
    </location>
</feature>
<dbReference type="Gene3D" id="1.10.1220.10">
    <property type="entry name" value="Met repressor-like"/>
    <property type="match status" value="1"/>
</dbReference>
<dbReference type="InterPro" id="IPR010985">
    <property type="entry name" value="Ribbon_hlx_hlx"/>
</dbReference>
<evidence type="ECO:0000256" key="1">
    <source>
        <dbReference type="SAM" id="MobiDB-lite"/>
    </source>
</evidence>
<dbReference type="GO" id="GO:0006355">
    <property type="term" value="P:regulation of DNA-templated transcription"/>
    <property type="evidence" value="ECO:0007669"/>
    <property type="project" value="InterPro"/>
</dbReference>
<dbReference type="RefSeq" id="WP_070663039.1">
    <property type="nucleotide sequence ID" value="NZ_MSKM01000008.1"/>
</dbReference>
<dbReference type="Proteomes" id="UP000185772">
    <property type="component" value="Unassembled WGS sequence"/>
</dbReference>
<gene>
    <name evidence="3" type="ORF">BKH27_02645</name>
</gene>
<evidence type="ECO:0000313" key="4">
    <source>
        <dbReference type="Proteomes" id="UP000185772"/>
    </source>
</evidence>
<dbReference type="InterPro" id="IPR013321">
    <property type="entry name" value="Arc_rbn_hlx_hlx"/>
</dbReference>
<dbReference type="GO" id="GO:0003677">
    <property type="term" value="F:DNA binding"/>
    <property type="evidence" value="ECO:0007669"/>
    <property type="project" value="InterPro"/>
</dbReference>
<proteinExistence type="predicted"/>
<name>A0A1Q8W1G7_9ACTO</name>
<reference evidence="3 4" key="1">
    <citation type="submission" date="2016-12" db="EMBL/GenBank/DDBJ databases">
        <title>Genomic comparison of strains in the 'Actinomyces naeslundii' group.</title>
        <authorList>
            <person name="Mughal S.R."/>
            <person name="Do T."/>
            <person name="Gilbert S.C."/>
            <person name="Witherden E.A."/>
            <person name="Didelot X."/>
            <person name="Beighton D."/>
        </authorList>
    </citation>
    <scope>NUCLEOTIDE SEQUENCE [LARGE SCALE GENOMIC DNA]</scope>
    <source>
        <strain evidence="3 4">MMRCO6-1</strain>
    </source>
</reference>
<dbReference type="CDD" id="cd21631">
    <property type="entry name" value="RHH_CopG_NikR-like"/>
    <property type="match status" value="1"/>
</dbReference>
<protein>
    <submittedName>
        <fullName evidence="3">CopG family transcriptional regulator</fullName>
    </submittedName>
</protein>
<accession>A0A1Q8W1G7</accession>
<organism evidence="3 4">
    <name type="scientific">Actinomyces oris</name>
    <dbReference type="NCBI Taxonomy" id="544580"/>
    <lineage>
        <taxon>Bacteria</taxon>
        <taxon>Bacillati</taxon>
        <taxon>Actinomycetota</taxon>
        <taxon>Actinomycetes</taxon>
        <taxon>Actinomycetales</taxon>
        <taxon>Actinomycetaceae</taxon>
        <taxon>Actinomyces</taxon>
    </lineage>
</organism>